<dbReference type="InterPro" id="IPR040452">
    <property type="entry name" value="SfsA_C"/>
</dbReference>
<sequence>MQDNKNWQQGRLLRRYKRFLADVLLEDGSELTIHCPNTGSMRECLALDSPCWFSHSDSKTRKYPNTWEVATTPAGDLAGINTGRANALVREAIETGIIGELSGYDTIKAEVKYGDENSRIDFLLTGRDADCYVEVKNVTLKEGEGQGYFPDAVSARGSKHLRELAAMAESGARAVLIFCVQHSGIEQVAPAAHIDPAYTAAFYDAVKRGVEVLAYRAEIAPENSDITLTRGIAVSLSPPLTQS</sequence>
<reference evidence="5" key="1">
    <citation type="journal article" date="2019" name="Int. J. Syst. Evol. Microbiol.">
        <title>The Global Catalogue of Microorganisms (GCM) 10K type strain sequencing project: providing services to taxonomists for standard genome sequencing and annotation.</title>
        <authorList>
            <consortium name="The Broad Institute Genomics Platform"/>
            <consortium name="The Broad Institute Genome Sequencing Center for Infectious Disease"/>
            <person name="Wu L."/>
            <person name="Ma J."/>
        </authorList>
    </citation>
    <scope>NUCLEOTIDE SEQUENCE [LARGE SCALE GENOMIC DNA]</scope>
    <source>
        <strain evidence="5">KCTC 52141</strain>
    </source>
</reference>
<dbReference type="NCBIfam" id="TIGR00230">
    <property type="entry name" value="sfsA"/>
    <property type="match status" value="1"/>
</dbReference>
<evidence type="ECO:0000259" key="3">
    <source>
        <dbReference type="Pfam" id="PF17746"/>
    </source>
</evidence>
<dbReference type="CDD" id="cd22359">
    <property type="entry name" value="SfsA-like_bacterial"/>
    <property type="match status" value="1"/>
</dbReference>
<dbReference type="Pfam" id="PF17746">
    <property type="entry name" value="SfsA_N"/>
    <property type="match status" value="1"/>
</dbReference>
<proteinExistence type="inferred from homology"/>
<keyword evidence="5" id="KW-1185">Reference proteome</keyword>
<dbReference type="InterPro" id="IPR041465">
    <property type="entry name" value="SfsA_N"/>
</dbReference>
<evidence type="ECO:0000259" key="2">
    <source>
        <dbReference type="Pfam" id="PF03749"/>
    </source>
</evidence>
<evidence type="ECO:0000256" key="1">
    <source>
        <dbReference type="HAMAP-Rule" id="MF_00095"/>
    </source>
</evidence>
<dbReference type="Proteomes" id="UP001595548">
    <property type="component" value="Unassembled WGS sequence"/>
</dbReference>
<dbReference type="Gene3D" id="3.40.1350.60">
    <property type="match status" value="1"/>
</dbReference>
<evidence type="ECO:0000313" key="5">
    <source>
        <dbReference type="Proteomes" id="UP001595548"/>
    </source>
</evidence>
<feature type="domain" description="Sugar fermentation stimulation protein C-terminal" evidence="2">
    <location>
        <begin position="84"/>
        <end position="222"/>
    </location>
</feature>
<dbReference type="InterPro" id="IPR005224">
    <property type="entry name" value="SfsA"/>
</dbReference>
<organism evidence="4 5">
    <name type="scientific">Gilvimarinus japonicus</name>
    <dbReference type="NCBI Taxonomy" id="1796469"/>
    <lineage>
        <taxon>Bacteria</taxon>
        <taxon>Pseudomonadati</taxon>
        <taxon>Pseudomonadota</taxon>
        <taxon>Gammaproteobacteria</taxon>
        <taxon>Cellvibrionales</taxon>
        <taxon>Cellvibrionaceae</taxon>
        <taxon>Gilvimarinus</taxon>
    </lineage>
</organism>
<evidence type="ECO:0000313" key="4">
    <source>
        <dbReference type="EMBL" id="MFC3156097.1"/>
    </source>
</evidence>
<dbReference type="RefSeq" id="WP_339617709.1">
    <property type="nucleotide sequence ID" value="NZ_AP031500.1"/>
</dbReference>
<dbReference type="EMBL" id="JBHRTL010000027">
    <property type="protein sequence ID" value="MFC3156097.1"/>
    <property type="molecule type" value="Genomic_DNA"/>
</dbReference>
<name>A0ABV7HWR3_9GAMM</name>
<dbReference type="Gene3D" id="2.40.50.580">
    <property type="match status" value="1"/>
</dbReference>
<accession>A0ABV7HWR3</accession>
<protein>
    <recommendedName>
        <fullName evidence="1">Sugar fermentation stimulation protein homolog</fullName>
    </recommendedName>
</protein>
<dbReference type="Pfam" id="PF03749">
    <property type="entry name" value="SfsA"/>
    <property type="match status" value="1"/>
</dbReference>
<feature type="domain" description="SfsA N-terminal OB" evidence="3">
    <location>
        <begin position="13"/>
        <end position="79"/>
    </location>
</feature>
<dbReference type="PANTHER" id="PTHR30545:SF2">
    <property type="entry name" value="SUGAR FERMENTATION STIMULATION PROTEIN A"/>
    <property type="match status" value="1"/>
</dbReference>
<gene>
    <name evidence="1 4" type="primary">sfsA</name>
    <name evidence="4" type="ORF">ACFOEB_12880</name>
</gene>
<dbReference type="PANTHER" id="PTHR30545">
    <property type="entry name" value="SUGAR FERMENTATION STIMULATION PROTEIN A"/>
    <property type="match status" value="1"/>
</dbReference>
<comment type="caution">
    <text evidence="4">The sequence shown here is derived from an EMBL/GenBank/DDBJ whole genome shotgun (WGS) entry which is preliminary data.</text>
</comment>
<comment type="similarity">
    <text evidence="1">Belongs to the SfsA family.</text>
</comment>
<dbReference type="HAMAP" id="MF_00095">
    <property type="entry name" value="SfsA"/>
    <property type="match status" value="1"/>
</dbReference>